<evidence type="ECO:0000259" key="2">
    <source>
        <dbReference type="Pfam" id="PF03787"/>
    </source>
</evidence>
<dbReference type="CDD" id="cd09726">
    <property type="entry name" value="RAMP_I_III"/>
    <property type="match status" value="1"/>
</dbReference>
<protein>
    <recommendedName>
        <fullName evidence="2">CRISPR type III-associated protein domain-containing protein</fullName>
    </recommendedName>
</protein>
<dbReference type="InterPro" id="IPR005537">
    <property type="entry name" value="RAMP_III_fam"/>
</dbReference>
<name>E1YF70_9BACT</name>
<evidence type="ECO:0000313" key="3">
    <source>
        <dbReference type="EMBL" id="CBX29214.1"/>
    </source>
</evidence>
<feature type="domain" description="CRISPR type III-associated protein" evidence="2">
    <location>
        <begin position="41"/>
        <end position="319"/>
    </location>
</feature>
<accession>E1YF70</accession>
<dbReference type="AlphaFoldDB" id="E1YF70"/>
<dbReference type="GO" id="GO:0051607">
    <property type="term" value="P:defense response to virus"/>
    <property type="evidence" value="ECO:0007669"/>
    <property type="project" value="UniProtKB-KW"/>
</dbReference>
<organism evidence="3">
    <name type="scientific">uncultured Desulfobacterium sp</name>
    <dbReference type="NCBI Taxonomy" id="201089"/>
    <lineage>
        <taxon>Bacteria</taxon>
        <taxon>Pseudomonadati</taxon>
        <taxon>Thermodesulfobacteriota</taxon>
        <taxon>Desulfobacteria</taxon>
        <taxon>Desulfobacterales</taxon>
        <taxon>Desulfobacteriaceae</taxon>
        <taxon>Desulfobacterium</taxon>
        <taxon>environmental samples</taxon>
    </lineage>
</organism>
<keyword evidence="1" id="KW-0051">Antiviral defense</keyword>
<gene>
    <name evidence="3" type="ORF">N47_J01950</name>
</gene>
<dbReference type="EMBL" id="FR695872">
    <property type="protein sequence ID" value="CBX29214.1"/>
    <property type="molecule type" value="Genomic_DNA"/>
</dbReference>
<evidence type="ECO:0000256" key="1">
    <source>
        <dbReference type="ARBA" id="ARBA00023118"/>
    </source>
</evidence>
<proteinExistence type="predicted"/>
<dbReference type="Pfam" id="PF03787">
    <property type="entry name" value="RAMPs"/>
    <property type="match status" value="1"/>
</dbReference>
<reference evidence="3" key="1">
    <citation type="journal article" date="2011" name="Environ. Microbiol.">
        <title>Genomic insights into the metabolic potential of the polycyclic aromatic hydrocarbon degrading sulfate-reducing Deltaproteobacterium N47.</title>
        <authorList>
            <person name="Bergmann F."/>
            <person name="Selesi D."/>
            <person name="Weinmaier T."/>
            <person name="Tischler P."/>
            <person name="Rattei T."/>
            <person name="Meckenstock R.U."/>
        </authorList>
    </citation>
    <scope>NUCLEOTIDE SEQUENCE</scope>
</reference>
<sequence length="448" mass="51761">MIHNPVPFDFVPFSEKAPILKTVDEWENEGGLLSGCIRYSIKTITDVHIVGEQKRTGNSETDYQIHESNFHKSANSYLIPASSIKGMIRSFIETLTNSWVSQETDKFPKKANKRYVGFASYSQQNGKDITIGPAIPVRLHPKIQDKKLDLASFLFGVVIEGAKDNSAYQSRIQFEDIIVPDCNFHNTIQLPDIPGKPFIGGPKPVAGNWWYFEPHRVQRRVMPDLQTTLFLGNEYRGRKFYFHQFPDNALSWYDNENNWPQTIYRYPVQTIKPDTDINNCSIYFERIPKALLDLFILALQPGVNIKHKIGYGKAFGLGSIDIAIEKINYYSDADFFLNKNEEYNHQIVTTGGFKDKESLYNQYIDKMSLKWLARILSKENMHSLTFTYPPFSRGFFQTPVSWKSYKAVPSGLDDMQIADKLSNLKQTINFRYYQSKSNNWNLVFNREP</sequence>